<evidence type="ECO:0000313" key="3">
    <source>
        <dbReference type="Proteomes" id="UP000324222"/>
    </source>
</evidence>
<gene>
    <name evidence="2" type="ORF">E2C01_094458</name>
</gene>
<evidence type="ECO:0000256" key="1">
    <source>
        <dbReference type="SAM" id="MobiDB-lite"/>
    </source>
</evidence>
<accession>A0A5B7JX79</accession>
<keyword evidence="3" id="KW-1185">Reference proteome</keyword>
<protein>
    <submittedName>
        <fullName evidence="2">Uncharacterized protein</fullName>
    </submittedName>
</protein>
<name>A0A5B7JX79_PORTR</name>
<sequence length="74" mass="8109">MPLASGRGGGRGQGSSRVTSRTEPNPAKPSRAELSRAERSVTHRYNVTMQKKPHKASQVVTQNDSDPLRYDTDT</sequence>
<organism evidence="2 3">
    <name type="scientific">Portunus trituberculatus</name>
    <name type="common">Swimming crab</name>
    <name type="synonym">Neptunus trituberculatus</name>
    <dbReference type="NCBI Taxonomy" id="210409"/>
    <lineage>
        <taxon>Eukaryota</taxon>
        <taxon>Metazoa</taxon>
        <taxon>Ecdysozoa</taxon>
        <taxon>Arthropoda</taxon>
        <taxon>Crustacea</taxon>
        <taxon>Multicrustacea</taxon>
        <taxon>Malacostraca</taxon>
        <taxon>Eumalacostraca</taxon>
        <taxon>Eucarida</taxon>
        <taxon>Decapoda</taxon>
        <taxon>Pleocyemata</taxon>
        <taxon>Brachyura</taxon>
        <taxon>Eubrachyura</taxon>
        <taxon>Portunoidea</taxon>
        <taxon>Portunidae</taxon>
        <taxon>Portuninae</taxon>
        <taxon>Portunus</taxon>
    </lineage>
</organism>
<feature type="compositionally biased region" description="Gly residues" evidence="1">
    <location>
        <begin position="1"/>
        <end position="13"/>
    </location>
</feature>
<evidence type="ECO:0000313" key="2">
    <source>
        <dbReference type="EMBL" id="MPC99063.1"/>
    </source>
</evidence>
<comment type="caution">
    <text evidence="2">The sequence shown here is derived from an EMBL/GenBank/DDBJ whole genome shotgun (WGS) entry which is preliminary data.</text>
</comment>
<dbReference type="Proteomes" id="UP000324222">
    <property type="component" value="Unassembled WGS sequence"/>
</dbReference>
<proteinExistence type="predicted"/>
<feature type="compositionally biased region" description="Basic and acidic residues" evidence="1">
    <location>
        <begin position="30"/>
        <end position="41"/>
    </location>
</feature>
<dbReference type="AlphaFoldDB" id="A0A5B7JX79"/>
<reference evidence="2 3" key="1">
    <citation type="submission" date="2019-05" db="EMBL/GenBank/DDBJ databases">
        <title>Another draft genome of Portunus trituberculatus and its Hox gene families provides insights of decapod evolution.</title>
        <authorList>
            <person name="Jeong J.-H."/>
            <person name="Song I."/>
            <person name="Kim S."/>
            <person name="Choi T."/>
            <person name="Kim D."/>
            <person name="Ryu S."/>
            <person name="Kim W."/>
        </authorList>
    </citation>
    <scope>NUCLEOTIDE SEQUENCE [LARGE SCALE GENOMIC DNA]</scope>
    <source>
        <tissue evidence="2">Muscle</tissue>
    </source>
</reference>
<feature type="region of interest" description="Disordered" evidence="1">
    <location>
        <begin position="1"/>
        <end position="74"/>
    </location>
</feature>
<dbReference type="EMBL" id="VSRR010116816">
    <property type="protein sequence ID" value="MPC99063.1"/>
    <property type="molecule type" value="Genomic_DNA"/>
</dbReference>